<name>A0A9P1EAB7_CUSEU</name>
<dbReference type="Proteomes" id="UP001152484">
    <property type="component" value="Unassembled WGS sequence"/>
</dbReference>
<gene>
    <name evidence="2" type="ORF">CEURO_LOCUS11244</name>
</gene>
<feature type="compositionally biased region" description="Polar residues" evidence="1">
    <location>
        <begin position="73"/>
        <end position="84"/>
    </location>
</feature>
<comment type="caution">
    <text evidence="2">The sequence shown here is derived from an EMBL/GenBank/DDBJ whole genome shotgun (WGS) entry which is preliminary data.</text>
</comment>
<evidence type="ECO:0000313" key="3">
    <source>
        <dbReference type="Proteomes" id="UP001152484"/>
    </source>
</evidence>
<organism evidence="2 3">
    <name type="scientific">Cuscuta europaea</name>
    <name type="common">European dodder</name>
    <dbReference type="NCBI Taxonomy" id="41803"/>
    <lineage>
        <taxon>Eukaryota</taxon>
        <taxon>Viridiplantae</taxon>
        <taxon>Streptophyta</taxon>
        <taxon>Embryophyta</taxon>
        <taxon>Tracheophyta</taxon>
        <taxon>Spermatophyta</taxon>
        <taxon>Magnoliopsida</taxon>
        <taxon>eudicotyledons</taxon>
        <taxon>Gunneridae</taxon>
        <taxon>Pentapetalae</taxon>
        <taxon>asterids</taxon>
        <taxon>lamiids</taxon>
        <taxon>Solanales</taxon>
        <taxon>Convolvulaceae</taxon>
        <taxon>Cuscuteae</taxon>
        <taxon>Cuscuta</taxon>
        <taxon>Cuscuta subgen. Cuscuta</taxon>
    </lineage>
</organism>
<sequence length="114" mass="12782">MRWDLLTCDQPQEKKASRQPKKKQHMTTANSKQNNKNRKLQSTSCKEMGWGAKSFAGKSNKRSAVGEKKIDTRSSWQQGKGSSLQREDIAAGRKGRNAGRKPQPATPCSFIFQS</sequence>
<feature type="region of interest" description="Disordered" evidence="1">
    <location>
        <begin position="1"/>
        <end position="114"/>
    </location>
</feature>
<proteinExistence type="predicted"/>
<feature type="compositionally biased region" description="Polar residues" evidence="1">
    <location>
        <begin position="26"/>
        <end position="45"/>
    </location>
</feature>
<dbReference type="EMBL" id="CAMAPE010000024">
    <property type="protein sequence ID" value="CAH9090452.1"/>
    <property type="molecule type" value="Genomic_DNA"/>
</dbReference>
<keyword evidence="3" id="KW-1185">Reference proteome</keyword>
<protein>
    <submittedName>
        <fullName evidence="2">Uncharacterized protein</fullName>
    </submittedName>
</protein>
<evidence type="ECO:0000256" key="1">
    <source>
        <dbReference type="SAM" id="MobiDB-lite"/>
    </source>
</evidence>
<dbReference type="AlphaFoldDB" id="A0A9P1EAB7"/>
<accession>A0A9P1EAB7</accession>
<reference evidence="2" key="1">
    <citation type="submission" date="2022-07" db="EMBL/GenBank/DDBJ databases">
        <authorList>
            <person name="Macas J."/>
            <person name="Novak P."/>
            <person name="Neumann P."/>
        </authorList>
    </citation>
    <scope>NUCLEOTIDE SEQUENCE</scope>
</reference>
<evidence type="ECO:0000313" key="2">
    <source>
        <dbReference type="EMBL" id="CAH9090452.1"/>
    </source>
</evidence>